<evidence type="ECO:0000313" key="3">
    <source>
        <dbReference type="Proteomes" id="UP000594454"/>
    </source>
</evidence>
<keyword evidence="3" id="KW-1185">Reference proteome</keyword>
<dbReference type="EMBL" id="LR899012">
    <property type="protein sequence ID" value="CAD7087374.1"/>
    <property type="molecule type" value="Genomic_DNA"/>
</dbReference>
<organism evidence="2 3">
    <name type="scientific">Hermetia illucens</name>
    <name type="common">Black soldier fly</name>
    <dbReference type="NCBI Taxonomy" id="343691"/>
    <lineage>
        <taxon>Eukaryota</taxon>
        <taxon>Metazoa</taxon>
        <taxon>Ecdysozoa</taxon>
        <taxon>Arthropoda</taxon>
        <taxon>Hexapoda</taxon>
        <taxon>Insecta</taxon>
        <taxon>Pterygota</taxon>
        <taxon>Neoptera</taxon>
        <taxon>Endopterygota</taxon>
        <taxon>Diptera</taxon>
        <taxon>Brachycera</taxon>
        <taxon>Stratiomyomorpha</taxon>
        <taxon>Stratiomyidae</taxon>
        <taxon>Hermetiinae</taxon>
        <taxon>Hermetia</taxon>
    </lineage>
</organism>
<dbReference type="InParanoid" id="A0A7R8UVH1"/>
<reference evidence="2 3" key="1">
    <citation type="submission" date="2020-11" db="EMBL/GenBank/DDBJ databases">
        <authorList>
            <person name="Wallbank WR R."/>
            <person name="Pardo Diaz C."/>
            <person name="Kozak K."/>
            <person name="Martin S."/>
            <person name="Jiggins C."/>
            <person name="Moest M."/>
            <person name="Warren A I."/>
            <person name="Generalovic N T."/>
            <person name="Byers J.R.P. K."/>
            <person name="Montejo-Kovacevich G."/>
            <person name="Yen C E."/>
        </authorList>
    </citation>
    <scope>NUCLEOTIDE SEQUENCE [LARGE SCALE GENOMIC DNA]</scope>
</reference>
<dbReference type="Proteomes" id="UP000594454">
    <property type="component" value="Chromosome 4"/>
</dbReference>
<dbReference type="AlphaFoldDB" id="A0A7R8UVH1"/>
<sequence>MRALKIMLKVCHREKLKYISIPAKASLSKLLRKIRRKFKVSNKYNLDLRTDYGATFTEEFYREFVDTFPASNRILHLEANVPKEVKSNPIQHIENPRKRKREDDVTSNTESEYTPPRFTEADIAKRTKDMWAAPLMRQNCFIEVHGFSVLKITQRHQKLFIDKYAR</sequence>
<gene>
    <name evidence="2" type="ORF">HERILL_LOCUS10087</name>
</gene>
<protein>
    <submittedName>
        <fullName evidence="2">Uncharacterized protein</fullName>
    </submittedName>
</protein>
<name>A0A7R8UVH1_HERIL</name>
<accession>A0A7R8UVH1</accession>
<feature type="region of interest" description="Disordered" evidence="1">
    <location>
        <begin position="87"/>
        <end position="117"/>
    </location>
</feature>
<evidence type="ECO:0000313" key="2">
    <source>
        <dbReference type="EMBL" id="CAD7087374.1"/>
    </source>
</evidence>
<proteinExistence type="predicted"/>
<evidence type="ECO:0000256" key="1">
    <source>
        <dbReference type="SAM" id="MobiDB-lite"/>
    </source>
</evidence>